<accession>A0A1B6LHP3</accession>
<sequence length="138" mass="15598">TSSAPSSTRTDTRRGKKRSIEDKRLDTAFSILTSCASNMQRDIDPNQTDECSDFGNLVAKKLRKYDTAKMSATMHSIMGIFLNNDLAYNEQSPQIRTHPTSSNTTQFQNHDYNLFHPNSNLIAPQLHTQHQCYTVASE</sequence>
<reference evidence="2" key="1">
    <citation type="submission" date="2015-11" db="EMBL/GenBank/DDBJ databases">
        <title>De novo transcriptome assembly of four potential Pierce s Disease insect vectors from Arizona vineyards.</title>
        <authorList>
            <person name="Tassone E.E."/>
        </authorList>
    </citation>
    <scope>NUCLEOTIDE SEQUENCE</scope>
</reference>
<proteinExistence type="predicted"/>
<protein>
    <submittedName>
        <fullName evidence="2">Uncharacterized protein</fullName>
    </submittedName>
</protein>
<feature type="non-terminal residue" evidence="2">
    <location>
        <position position="138"/>
    </location>
</feature>
<evidence type="ECO:0000313" key="2">
    <source>
        <dbReference type="EMBL" id="JAT23187.1"/>
    </source>
</evidence>
<organism evidence="2">
    <name type="scientific">Graphocephala atropunctata</name>
    <dbReference type="NCBI Taxonomy" id="36148"/>
    <lineage>
        <taxon>Eukaryota</taxon>
        <taxon>Metazoa</taxon>
        <taxon>Ecdysozoa</taxon>
        <taxon>Arthropoda</taxon>
        <taxon>Hexapoda</taxon>
        <taxon>Insecta</taxon>
        <taxon>Pterygota</taxon>
        <taxon>Neoptera</taxon>
        <taxon>Paraneoptera</taxon>
        <taxon>Hemiptera</taxon>
        <taxon>Auchenorrhyncha</taxon>
        <taxon>Membracoidea</taxon>
        <taxon>Cicadellidae</taxon>
        <taxon>Cicadellinae</taxon>
        <taxon>Cicadellini</taxon>
        <taxon>Graphocephala</taxon>
    </lineage>
</organism>
<gene>
    <name evidence="2" type="ORF">g.53639</name>
</gene>
<evidence type="ECO:0000256" key="1">
    <source>
        <dbReference type="SAM" id="MobiDB-lite"/>
    </source>
</evidence>
<feature type="region of interest" description="Disordered" evidence="1">
    <location>
        <begin position="1"/>
        <end position="21"/>
    </location>
</feature>
<name>A0A1B6LHP3_9HEMI</name>
<dbReference type="AlphaFoldDB" id="A0A1B6LHP3"/>
<feature type="compositionally biased region" description="Basic and acidic residues" evidence="1">
    <location>
        <begin position="10"/>
        <end position="21"/>
    </location>
</feature>
<dbReference type="EMBL" id="GEBQ01016790">
    <property type="protein sequence ID" value="JAT23187.1"/>
    <property type="molecule type" value="Transcribed_RNA"/>
</dbReference>
<feature type="non-terminal residue" evidence="2">
    <location>
        <position position="1"/>
    </location>
</feature>